<feature type="coiled-coil region" evidence="1">
    <location>
        <begin position="239"/>
        <end position="266"/>
    </location>
</feature>
<evidence type="ECO:0000256" key="1">
    <source>
        <dbReference type="SAM" id="Coils"/>
    </source>
</evidence>
<evidence type="ECO:0000313" key="4">
    <source>
        <dbReference type="Proteomes" id="UP000037460"/>
    </source>
</evidence>
<feature type="compositionally biased region" description="Low complexity" evidence="2">
    <location>
        <begin position="433"/>
        <end position="446"/>
    </location>
</feature>
<comment type="caution">
    <text evidence="3">The sequence shown here is derived from an EMBL/GenBank/DDBJ whole genome shotgun (WGS) entry which is preliminary data.</text>
</comment>
<feature type="compositionally biased region" description="Low complexity" evidence="2">
    <location>
        <begin position="350"/>
        <end position="366"/>
    </location>
</feature>
<feature type="coiled-coil region" evidence="1">
    <location>
        <begin position="86"/>
        <end position="124"/>
    </location>
</feature>
<protein>
    <submittedName>
        <fullName evidence="3">Uncharacterized protein</fullName>
    </submittedName>
</protein>
<reference evidence="4" key="1">
    <citation type="journal article" date="2015" name="PLoS Genet.">
        <title>Genome Sequence and Transcriptome Analyses of Chrysochromulina tobin: Metabolic Tools for Enhanced Algal Fitness in the Prominent Order Prymnesiales (Haptophyceae).</title>
        <authorList>
            <person name="Hovde B.T."/>
            <person name="Deodato C.R."/>
            <person name="Hunsperger H.M."/>
            <person name="Ryken S.A."/>
            <person name="Yost W."/>
            <person name="Jha R.K."/>
            <person name="Patterson J."/>
            <person name="Monnat R.J. Jr."/>
            <person name="Barlow S.B."/>
            <person name="Starkenburg S.R."/>
            <person name="Cattolico R.A."/>
        </authorList>
    </citation>
    <scope>NUCLEOTIDE SEQUENCE</scope>
    <source>
        <strain evidence="4">CCMP291</strain>
    </source>
</reference>
<feature type="region of interest" description="Disordered" evidence="2">
    <location>
        <begin position="334"/>
        <end position="377"/>
    </location>
</feature>
<evidence type="ECO:0000256" key="2">
    <source>
        <dbReference type="SAM" id="MobiDB-lite"/>
    </source>
</evidence>
<keyword evidence="4" id="KW-1185">Reference proteome</keyword>
<keyword evidence="1" id="KW-0175">Coiled coil</keyword>
<feature type="region of interest" description="Disordered" evidence="2">
    <location>
        <begin position="423"/>
        <end position="473"/>
    </location>
</feature>
<dbReference type="AlphaFoldDB" id="A0A0M0K575"/>
<dbReference type="EMBL" id="JWZX01001370">
    <property type="protein sequence ID" value="KOO33960.1"/>
    <property type="molecule type" value="Genomic_DNA"/>
</dbReference>
<organism evidence="3 4">
    <name type="scientific">Chrysochromulina tobinii</name>
    <dbReference type="NCBI Taxonomy" id="1460289"/>
    <lineage>
        <taxon>Eukaryota</taxon>
        <taxon>Haptista</taxon>
        <taxon>Haptophyta</taxon>
        <taxon>Prymnesiophyceae</taxon>
        <taxon>Prymnesiales</taxon>
        <taxon>Chrysochromulinaceae</taxon>
        <taxon>Chrysochromulina</taxon>
    </lineage>
</organism>
<name>A0A0M0K575_9EUKA</name>
<gene>
    <name evidence="3" type="ORF">Ctob_009206</name>
</gene>
<evidence type="ECO:0000313" key="3">
    <source>
        <dbReference type="EMBL" id="KOO33960.1"/>
    </source>
</evidence>
<sequence>MSHAQLAAELVTSDQAARGAMALLSQAEAELQQVHAHAAAQVAASSQDGARQLEVIGARVEALALAMDGIATAAERLQVQIGNAERAEAQGRRRLIEEAVEAARTQLEEALSVATAEAQALDAEAAVVLKLERARGRIEAGLLAVDLACEERVVASQFAAAEARARAADSRDVVTRETFGLETTRSALHEEEESAAVASEASKARAKAVAAAALEARAAAEAAAEVRVREVTAAHAAALSEVRQQLDLAEQELAEERRCRRAIEQAAKQGAHEAMTEQARWRAAAAEGWLTAGREAKRRQAAQLARMSDMLQLGGSGGPLTERINGAEQPEAHGLGVESADGAGGGRAGLGAAWASPRASSPRASSPVPPAAEPDEAPWRESELIALQMLSGGSPSTTAAAYAPAAAAAGRSSLLSKHAIASPMGPARHAKPPARAATPKTRAAGAPPAPPAHVTDGRAVSFGGVPLSSSLRPPRVRYEDTVAADLD</sequence>
<dbReference type="Proteomes" id="UP000037460">
    <property type="component" value="Unassembled WGS sequence"/>
</dbReference>
<accession>A0A0M0K575</accession>
<proteinExistence type="predicted"/>